<name>A0A151IV92_9HYME</name>
<reference evidence="11 12" key="1">
    <citation type="submission" date="2015-09" db="EMBL/GenBank/DDBJ databases">
        <title>Trachymyrmex cornetzi WGS genome.</title>
        <authorList>
            <person name="Nygaard S."/>
            <person name="Hu H."/>
            <person name="Boomsma J."/>
            <person name="Zhang G."/>
        </authorList>
    </citation>
    <scope>NUCLEOTIDE SEQUENCE [LARGE SCALE GENOMIC DNA]</scope>
    <source>
        <strain evidence="11">Tcor2-1</strain>
        <tissue evidence="11">Whole body</tissue>
    </source>
</reference>
<feature type="compositionally biased region" description="Polar residues" evidence="9">
    <location>
        <begin position="1"/>
        <end position="17"/>
    </location>
</feature>
<evidence type="ECO:0000256" key="4">
    <source>
        <dbReference type="ARBA" id="ARBA00022664"/>
    </source>
</evidence>
<feature type="compositionally biased region" description="Acidic residues" evidence="9">
    <location>
        <begin position="238"/>
        <end position="254"/>
    </location>
</feature>
<dbReference type="GO" id="GO:0000398">
    <property type="term" value="P:mRNA splicing, via spliceosome"/>
    <property type="evidence" value="ECO:0007669"/>
    <property type="project" value="UniProtKB-UniRule"/>
</dbReference>
<evidence type="ECO:0000256" key="2">
    <source>
        <dbReference type="ARBA" id="ARBA00007203"/>
    </source>
</evidence>
<evidence type="ECO:0000256" key="1">
    <source>
        <dbReference type="ARBA" id="ARBA00004123"/>
    </source>
</evidence>
<feature type="domain" description="Pre-mRNA-splicing factor SLU7" evidence="10">
    <location>
        <begin position="110"/>
        <end position="235"/>
    </location>
</feature>
<dbReference type="PANTHER" id="PTHR12942:SF2">
    <property type="entry name" value="PRE-MRNA-SPLICING FACTOR SLU7"/>
    <property type="match status" value="1"/>
</dbReference>
<comment type="subunit">
    <text evidence="8">Associated with the spliceosome.</text>
</comment>
<organism evidence="11 12">
    <name type="scientific">Trachymyrmex cornetzi</name>
    <dbReference type="NCBI Taxonomy" id="471704"/>
    <lineage>
        <taxon>Eukaryota</taxon>
        <taxon>Metazoa</taxon>
        <taxon>Ecdysozoa</taxon>
        <taxon>Arthropoda</taxon>
        <taxon>Hexapoda</taxon>
        <taxon>Insecta</taxon>
        <taxon>Pterygota</taxon>
        <taxon>Neoptera</taxon>
        <taxon>Endopterygota</taxon>
        <taxon>Hymenoptera</taxon>
        <taxon>Apocrita</taxon>
        <taxon>Aculeata</taxon>
        <taxon>Formicoidea</taxon>
        <taxon>Formicidae</taxon>
        <taxon>Myrmicinae</taxon>
        <taxon>Trachymyrmex</taxon>
    </lineage>
</organism>
<proteinExistence type="inferred from homology"/>
<dbReference type="InterPro" id="IPR039974">
    <property type="entry name" value="Splicing_factor_SLU7"/>
</dbReference>
<comment type="function">
    <text evidence="8">Involved in pre-mRNA splicing.</text>
</comment>
<evidence type="ECO:0000256" key="8">
    <source>
        <dbReference type="RuleBase" id="RU367071"/>
    </source>
</evidence>
<dbReference type="Proteomes" id="UP000078492">
    <property type="component" value="Unassembled WGS sequence"/>
</dbReference>
<evidence type="ECO:0000256" key="5">
    <source>
        <dbReference type="ARBA" id="ARBA00022728"/>
    </source>
</evidence>
<dbReference type="Pfam" id="PF11708">
    <property type="entry name" value="Slu7"/>
    <property type="match status" value="1"/>
</dbReference>
<feature type="region of interest" description="Disordered" evidence="9">
    <location>
        <begin position="136"/>
        <end position="163"/>
    </location>
</feature>
<dbReference type="GO" id="GO:0005681">
    <property type="term" value="C:spliceosomal complex"/>
    <property type="evidence" value="ECO:0007669"/>
    <property type="project" value="UniProtKB-UniRule"/>
</dbReference>
<keyword evidence="4 8" id="KW-0507">mRNA processing</keyword>
<evidence type="ECO:0000256" key="6">
    <source>
        <dbReference type="ARBA" id="ARBA00023187"/>
    </source>
</evidence>
<feature type="region of interest" description="Disordered" evidence="9">
    <location>
        <begin position="1"/>
        <end position="38"/>
    </location>
</feature>
<keyword evidence="5 8" id="KW-0747">Spliceosome</keyword>
<dbReference type="GO" id="GO:0030628">
    <property type="term" value="F:pre-mRNA 3'-splice site binding"/>
    <property type="evidence" value="ECO:0007669"/>
    <property type="project" value="UniProtKB-UniRule"/>
</dbReference>
<dbReference type="STRING" id="471704.A0A151IV92"/>
<feature type="compositionally biased region" description="Basic and acidic residues" evidence="9">
    <location>
        <begin position="136"/>
        <end position="156"/>
    </location>
</feature>
<keyword evidence="12" id="KW-1185">Reference proteome</keyword>
<comment type="subcellular location">
    <subcellularLocation>
        <location evidence="1 8">Nucleus</location>
    </subcellularLocation>
</comment>
<evidence type="ECO:0000259" key="10">
    <source>
        <dbReference type="Pfam" id="PF11708"/>
    </source>
</evidence>
<evidence type="ECO:0000313" key="11">
    <source>
        <dbReference type="EMBL" id="KYN11474.1"/>
    </source>
</evidence>
<evidence type="ECO:0000256" key="9">
    <source>
        <dbReference type="SAM" id="MobiDB-lite"/>
    </source>
</evidence>
<dbReference type="InterPro" id="IPR021715">
    <property type="entry name" value="Slu7_dom"/>
</dbReference>
<comment type="similarity">
    <text evidence="2 8">Belongs to the SLU7 family.</text>
</comment>
<sequence length="254" mass="29050">MASSSVNVTMSSILKNKSSFDDEPRKKSRKDWRKAKELEEARKADTTLAAIDKEGNPGSTIDINPHILQYVSATPWQCPTLKHQKVRSVSRMMQYSLIDDSYNREVDTSDPSKHRAIVKEYQKIEEAKRQMLAEKLNAEEENDKQDSDKDENKYVDDVDMPGTKVDSKQHITVKNLWIREDTAKYLHNLEPNSAYYDAKAVSNSMPDKIPSQGPPKGTTTSSRGRGRPKKTEEKPELTGEDEDEQEEEEEEEEN</sequence>
<dbReference type="EMBL" id="KQ980911">
    <property type="protein sequence ID" value="KYN11474.1"/>
    <property type="molecule type" value="Genomic_DNA"/>
</dbReference>
<protein>
    <recommendedName>
        <fullName evidence="3 8">Pre-mRNA-splicing factor SLU7</fullName>
    </recommendedName>
</protein>
<gene>
    <name evidence="11" type="ORF">ALC57_16375</name>
</gene>
<feature type="region of interest" description="Disordered" evidence="9">
    <location>
        <begin position="201"/>
        <end position="254"/>
    </location>
</feature>
<dbReference type="PANTHER" id="PTHR12942">
    <property type="entry name" value="STEP II SPLICING FACTOR SLU7"/>
    <property type="match status" value="1"/>
</dbReference>
<keyword evidence="7 8" id="KW-0539">Nucleus</keyword>
<evidence type="ECO:0000256" key="7">
    <source>
        <dbReference type="ARBA" id="ARBA00023242"/>
    </source>
</evidence>
<accession>A0A151IV92</accession>
<dbReference type="AlphaFoldDB" id="A0A151IV92"/>
<keyword evidence="6 8" id="KW-0508">mRNA splicing</keyword>
<evidence type="ECO:0000313" key="12">
    <source>
        <dbReference type="Proteomes" id="UP000078492"/>
    </source>
</evidence>
<evidence type="ECO:0000256" key="3">
    <source>
        <dbReference type="ARBA" id="ARBA00021377"/>
    </source>
</evidence>